<organism evidence="1">
    <name type="scientific">Cacopsylla melanoneura</name>
    <dbReference type="NCBI Taxonomy" id="428564"/>
    <lineage>
        <taxon>Eukaryota</taxon>
        <taxon>Metazoa</taxon>
        <taxon>Ecdysozoa</taxon>
        <taxon>Arthropoda</taxon>
        <taxon>Hexapoda</taxon>
        <taxon>Insecta</taxon>
        <taxon>Pterygota</taxon>
        <taxon>Neoptera</taxon>
        <taxon>Paraneoptera</taxon>
        <taxon>Hemiptera</taxon>
        <taxon>Sternorrhyncha</taxon>
        <taxon>Psylloidea</taxon>
        <taxon>Psyllidae</taxon>
        <taxon>Psyllinae</taxon>
        <taxon>Cacopsylla</taxon>
    </lineage>
</organism>
<sequence>MLKLKTNTNRSPELIIKPMYKEYLPDNLYNTNLSPGMMVKPIYKQYTYQTIFTKPIDHQGRWLNQSTMSLLASLAGQEFRCVLFMGLFRRQRGRQLGETLMFIRWRCSAKQYSIEPLGSRSFISSKSFEKERTIGEKIA</sequence>
<protein>
    <submittedName>
        <fullName evidence="1">Uncharacterized protein</fullName>
    </submittedName>
</protein>
<proteinExistence type="predicted"/>
<dbReference type="EMBL" id="HBUF01328205">
    <property type="protein sequence ID" value="CAG6696325.1"/>
    <property type="molecule type" value="Transcribed_RNA"/>
</dbReference>
<evidence type="ECO:0000313" key="1">
    <source>
        <dbReference type="EMBL" id="CAG6696325.1"/>
    </source>
</evidence>
<name>A0A8D8TWV8_9HEMI</name>
<dbReference type="AlphaFoldDB" id="A0A8D8TWV8"/>
<reference evidence="1" key="1">
    <citation type="submission" date="2021-05" db="EMBL/GenBank/DDBJ databases">
        <authorList>
            <person name="Alioto T."/>
            <person name="Alioto T."/>
            <person name="Gomez Garrido J."/>
        </authorList>
    </citation>
    <scope>NUCLEOTIDE SEQUENCE</scope>
</reference>
<accession>A0A8D8TWV8</accession>